<gene>
    <name evidence="1" type="ORF">Terrestrivirus1_349</name>
</gene>
<accession>A0A3G4ZKX0</accession>
<proteinExistence type="predicted"/>
<name>A0A3G4ZKX0_9VIRU</name>
<protein>
    <submittedName>
        <fullName evidence="1">Uncharacterized protein</fullName>
    </submittedName>
</protein>
<reference evidence="1" key="1">
    <citation type="submission" date="2018-10" db="EMBL/GenBank/DDBJ databases">
        <title>Hidden diversity of soil giant viruses.</title>
        <authorList>
            <person name="Schulz F."/>
            <person name="Alteio L."/>
            <person name="Goudeau D."/>
            <person name="Ryan E.M."/>
            <person name="Malmstrom R.R."/>
            <person name="Blanchard J."/>
            <person name="Woyke T."/>
        </authorList>
    </citation>
    <scope>NUCLEOTIDE SEQUENCE</scope>
    <source>
        <strain evidence="1">TEV1</strain>
    </source>
</reference>
<sequence>MTKCLRTVKVELFECLRNKEDLEEFAEYAWEKLKNVNRKNVLYFVNSSPGFHLRDIFYENFGYSYSRTLDENWKYVEKVGCGCCNHCKHVTFVTKYNTPSRYRSH</sequence>
<evidence type="ECO:0000313" key="1">
    <source>
        <dbReference type="EMBL" id="AYV75475.1"/>
    </source>
</evidence>
<organism evidence="1">
    <name type="scientific">Terrestrivirus sp</name>
    <dbReference type="NCBI Taxonomy" id="2487775"/>
    <lineage>
        <taxon>Viruses</taxon>
        <taxon>Varidnaviria</taxon>
        <taxon>Bamfordvirae</taxon>
        <taxon>Nucleocytoviricota</taxon>
        <taxon>Megaviricetes</taxon>
        <taxon>Imitervirales</taxon>
        <taxon>Mimiviridae</taxon>
        <taxon>Klosneuvirinae</taxon>
    </lineage>
</organism>
<dbReference type="EMBL" id="MK071979">
    <property type="protein sequence ID" value="AYV75475.1"/>
    <property type="molecule type" value="Genomic_DNA"/>
</dbReference>